<organism evidence="1 2">
    <name type="scientific">Paenibacillus sambharensis</name>
    <dbReference type="NCBI Taxonomy" id="1803190"/>
    <lineage>
        <taxon>Bacteria</taxon>
        <taxon>Bacillati</taxon>
        <taxon>Bacillota</taxon>
        <taxon>Bacilli</taxon>
        <taxon>Bacillales</taxon>
        <taxon>Paenibacillaceae</taxon>
        <taxon>Paenibacillus</taxon>
    </lineage>
</organism>
<dbReference type="Proteomes" id="UP000249522">
    <property type="component" value="Unassembled WGS sequence"/>
</dbReference>
<name>A0A2W1LVX0_9BACL</name>
<gene>
    <name evidence="1" type="ORF">DNH61_14155</name>
</gene>
<keyword evidence="2" id="KW-1185">Reference proteome</keyword>
<evidence type="ECO:0000313" key="2">
    <source>
        <dbReference type="Proteomes" id="UP000249522"/>
    </source>
</evidence>
<dbReference type="EMBL" id="QKRB01000044">
    <property type="protein sequence ID" value="PZD95657.1"/>
    <property type="molecule type" value="Genomic_DNA"/>
</dbReference>
<accession>A0A2W1LVX0</accession>
<comment type="caution">
    <text evidence="1">The sequence shown here is derived from an EMBL/GenBank/DDBJ whole genome shotgun (WGS) entry which is preliminary data.</text>
</comment>
<dbReference type="AlphaFoldDB" id="A0A2W1LVX0"/>
<sequence>MDHAVQFSFASSNEASMAYATLQELGYSPVREEERVHVHIQQGDLTSALEIAMAHGGQLCGQAAIRDNMVIETAYDMDAIPIPAHTVNEDWAEAYASDRPGNDELRNRDDAAADMEFDPDGGEYGFFSGDVRA</sequence>
<protein>
    <recommendedName>
        <fullName evidence="3">DNA/RNA helicase</fullName>
    </recommendedName>
</protein>
<dbReference type="RefSeq" id="WP_111147287.1">
    <property type="nucleotide sequence ID" value="NZ_QKRB01000044.1"/>
</dbReference>
<proteinExistence type="predicted"/>
<evidence type="ECO:0000313" key="1">
    <source>
        <dbReference type="EMBL" id="PZD95657.1"/>
    </source>
</evidence>
<dbReference type="OrthoDB" id="2661156at2"/>
<evidence type="ECO:0008006" key="3">
    <source>
        <dbReference type="Google" id="ProtNLM"/>
    </source>
</evidence>
<reference evidence="1 2" key="1">
    <citation type="submission" date="2018-06" db="EMBL/GenBank/DDBJ databases">
        <title>Paenibacillus imtechensis sp. nov.</title>
        <authorList>
            <person name="Pinnaka A.K."/>
            <person name="Singh H."/>
            <person name="Kaur M."/>
        </authorList>
    </citation>
    <scope>NUCLEOTIDE SEQUENCE [LARGE SCALE GENOMIC DNA]</scope>
    <source>
        <strain evidence="1 2">SMB1</strain>
    </source>
</reference>